<reference evidence="7 8" key="1">
    <citation type="submission" date="2020-08" db="EMBL/GenBank/DDBJ databases">
        <title>Genomic Encyclopedia of Type Strains, Phase IV (KMG-V): Genome sequencing to study the core and pangenomes of soil and plant-associated prokaryotes.</title>
        <authorList>
            <person name="Whitman W."/>
        </authorList>
    </citation>
    <scope>NUCLEOTIDE SEQUENCE [LARGE SCALE GENOMIC DNA]</scope>
    <source>
        <strain evidence="7 8">SEMIA 415</strain>
    </source>
</reference>
<dbReference type="SUPFAM" id="SSF50331">
    <property type="entry name" value="MOP-like"/>
    <property type="match status" value="1"/>
</dbReference>
<dbReference type="InterPro" id="IPR003439">
    <property type="entry name" value="ABC_transporter-like_ATP-bd"/>
</dbReference>
<accession>A0AAE2SX50</accession>
<dbReference type="InterPro" id="IPR003593">
    <property type="entry name" value="AAA+_ATPase"/>
</dbReference>
<dbReference type="InterPro" id="IPR013611">
    <property type="entry name" value="Transp-assoc_OB_typ2"/>
</dbReference>
<dbReference type="PANTHER" id="PTHR42781:SF4">
    <property type="entry name" value="SPERMIDINE_PUTRESCINE IMPORT ATP-BINDING PROTEIN POTA"/>
    <property type="match status" value="1"/>
</dbReference>
<dbReference type="PROSITE" id="PS00211">
    <property type="entry name" value="ABC_TRANSPORTER_1"/>
    <property type="match status" value="1"/>
</dbReference>
<evidence type="ECO:0000256" key="3">
    <source>
        <dbReference type="ARBA" id="ARBA00022448"/>
    </source>
</evidence>
<evidence type="ECO:0000256" key="1">
    <source>
        <dbReference type="ARBA" id="ARBA00004417"/>
    </source>
</evidence>
<evidence type="ECO:0000256" key="5">
    <source>
        <dbReference type="ARBA" id="ARBA00022840"/>
    </source>
</evidence>
<dbReference type="AlphaFoldDB" id="A0AAE2SX50"/>
<evidence type="ECO:0000256" key="2">
    <source>
        <dbReference type="ARBA" id="ARBA00005417"/>
    </source>
</evidence>
<keyword evidence="3" id="KW-0813">Transport</keyword>
<name>A0AAE2SX50_RHILE</name>
<dbReference type="InterPro" id="IPR017871">
    <property type="entry name" value="ABC_transporter-like_CS"/>
</dbReference>
<evidence type="ECO:0000313" key="7">
    <source>
        <dbReference type="EMBL" id="MBB4291432.1"/>
    </source>
</evidence>
<sequence length="359" mass="39411">MSDIQVELKDVSFKYDGTARGGIDRLNLQIGKGEFVSLLGQSGCGKTTTLKLVAGLLNASTGKISVNGTDVTRVGPEKRNISMVFQNYALFPHMDVFENVGFGLKMKQDVPLAERKARVENVLDLIGLQDFKHKHPKELSGGQQQRVGLARAIVTEPDVMLLDEPLSNLDAQLRENMCVELMNLQRKLKLSVLYVTHDRAEALSMSNRIAVMDGGCIVEIDSPNRLYRYPEYVVTAKTLGEANVWPIANFPNTCLSTMSSEWAPDALSRGDSLMVRPEDVSLRGTAAEGAVQLKAEVVSIVYRGDQYRIGLELPDFNLKALCTTRADTELQVAVGDTVPISVEYRNIRVLRAGSPGGAR</sequence>
<dbReference type="InterPro" id="IPR027417">
    <property type="entry name" value="P-loop_NTPase"/>
</dbReference>
<keyword evidence="5" id="KW-0067">ATP-binding</keyword>
<evidence type="ECO:0000313" key="8">
    <source>
        <dbReference type="Proteomes" id="UP000538507"/>
    </source>
</evidence>
<dbReference type="FunFam" id="3.40.50.300:FF:000042">
    <property type="entry name" value="Maltose/maltodextrin ABC transporter, ATP-binding protein"/>
    <property type="match status" value="1"/>
</dbReference>
<dbReference type="EMBL" id="JACIGO010000003">
    <property type="protein sequence ID" value="MBB4291432.1"/>
    <property type="molecule type" value="Genomic_DNA"/>
</dbReference>
<dbReference type="Pfam" id="PF08402">
    <property type="entry name" value="TOBE_2"/>
    <property type="match status" value="1"/>
</dbReference>
<organism evidence="7 8">
    <name type="scientific">Rhizobium leguminosarum</name>
    <dbReference type="NCBI Taxonomy" id="384"/>
    <lineage>
        <taxon>Bacteria</taxon>
        <taxon>Pseudomonadati</taxon>
        <taxon>Pseudomonadota</taxon>
        <taxon>Alphaproteobacteria</taxon>
        <taxon>Hyphomicrobiales</taxon>
        <taxon>Rhizobiaceae</taxon>
        <taxon>Rhizobium/Agrobacterium group</taxon>
        <taxon>Rhizobium</taxon>
    </lineage>
</organism>
<dbReference type="SUPFAM" id="SSF52540">
    <property type="entry name" value="P-loop containing nucleoside triphosphate hydrolases"/>
    <property type="match status" value="1"/>
</dbReference>
<evidence type="ECO:0000256" key="4">
    <source>
        <dbReference type="ARBA" id="ARBA00022741"/>
    </source>
</evidence>
<dbReference type="Proteomes" id="UP000538507">
    <property type="component" value="Unassembled WGS sequence"/>
</dbReference>
<dbReference type="GO" id="GO:0140359">
    <property type="term" value="F:ABC-type transporter activity"/>
    <property type="evidence" value="ECO:0007669"/>
    <property type="project" value="UniProtKB-ARBA"/>
</dbReference>
<dbReference type="PANTHER" id="PTHR42781">
    <property type="entry name" value="SPERMIDINE/PUTRESCINE IMPORT ATP-BINDING PROTEIN POTA"/>
    <property type="match status" value="1"/>
</dbReference>
<gene>
    <name evidence="7" type="ORF">GGE16_003491</name>
</gene>
<keyword evidence="4" id="KW-0547">Nucleotide-binding</keyword>
<dbReference type="SMART" id="SM00382">
    <property type="entry name" value="AAA"/>
    <property type="match status" value="1"/>
</dbReference>
<protein>
    <submittedName>
        <fullName evidence="7">ABC-type Fe3+/spermidine/putrescine transport system ATPase subunit</fullName>
    </submittedName>
</protein>
<dbReference type="InterPro" id="IPR050093">
    <property type="entry name" value="ABC_SmlMolc_Importer"/>
</dbReference>
<feature type="domain" description="ABC transporter" evidence="6">
    <location>
        <begin position="6"/>
        <end position="239"/>
    </location>
</feature>
<dbReference type="PROSITE" id="PS50893">
    <property type="entry name" value="ABC_TRANSPORTER_2"/>
    <property type="match status" value="1"/>
</dbReference>
<dbReference type="Pfam" id="PF00005">
    <property type="entry name" value="ABC_tran"/>
    <property type="match status" value="1"/>
</dbReference>
<dbReference type="InterPro" id="IPR008995">
    <property type="entry name" value="Mo/tungstate-bd_C_term_dom"/>
</dbReference>
<evidence type="ECO:0000259" key="6">
    <source>
        <dbReference type="PROSITE" id="PS50893"/>
    </source>
</evidence>
<comment type="caution">
    <text evidence="7">The sequence shown here is derived from an EMBL/GenBank/DDBJ whole genome shotgun (WGS) entry which is preliminary data.</text>
</comment>
<comment type="similarity">
    <text evidence="2">Belongs to the ABC transporter superfamily.</text>
</comment>
<dbReference type="GO" id="GO:0016887">
    <property type="term" value="F:ATP hydrolysis activity"/>
    <property type="evidence" value="ECO:0007669"/>
    <property type="project" value="InterPro"/>
</dbReference>
<dbReference type="GO" id="GO:0043190">
    <property type="term" value="C:ATP-binding cassette (ABC) transporter complex"/>
    <property type="evidence" value="ECO:0007669"/>
    <property type="project" value="InterPro"/>
</dbReference>
<dbReference type="RefSeq" id="WP_183608252.1">
    <property type="nucleotide sequence ID" value="NZ_JACHAZ010000001.1"/>
</dbReference>
<dbReference type="GO" id="GO:0005524">
    <property type="term" value="F:ATP binding"/>
    <property type="evidence" value="ECO:0007669"/>
    <property type="project" value="UniProtKB-KW"/>
</dbReference>
<proteinExistence type="inferred from homology"/>
<dbReference type="Gene3D" id="3.40.50.300">
    <property type="entry name" value="P-loop containing nucleotide triphosphate hydrolases"/>
    <property type="match status" value="1"/>
</dbReference>
<comment type="subcellular location">
    <subcellularLocation>
        <location evidence="1">Cell inner membrane</location>
        <topology evidence="1">Peripheral membrane protein</topology>
    </subcellularLocation>
</comment>